<dbReference type="Proteomes" id="UP000223968">
    <property type="component" value="Unassembled WGS sequence"/>
</dbReference>
<dbReference type="EMBL" id="PDNB01000054">
    <property type="protein sequence ID" value="PGH12753.1"/>
    <property type="molecule type" value="Genomic_DNA"/>
</dbReference>
<evidence type="ECO:0000256" key="1">
    <source>
        <dbReference type="SAM" id="MobiDB-lite"/>
    </source>
</evidence>
<dbReference type="AlphaFoldDB" id="A0A2B7XVE0"/>
<accession>A0A2B7XVE0</accession>
<comment type="caution">
    <text evidence="2">The sequence shown here is derived from an EMBL/GenBank/DDBJ whole genome shotgun (WGS) entry which is preliminary data.</text>
</comment>
<feature type="region of interest" description="Disordered" evidence="1">
    <location>
        <begin position="38"/>
        <end position="92"/>
    </location>
</feature>
<name>A0A2B7XVE0_9EURO</name>
<evidence type="ECO:0000313" key="3">
    <source>
        <dbReference type="Proteomes" id="UP000223968"/>
    </source>
</evidence>
<organism evidence="2 3">
    <name type="scientific">Helicocarpus griseus UAMH5409</name>
    <dbReference type="NCBI Taxonomy" id="1447875"/>
    <lineage>
        <taxon>Eukaryota</taxon>
        <taxon>Fungi</taxon>
        <taxon>Dikarya</taxon>
        <taxon>Ascomycota</taxon>
        <taxon>Pezizomycotina</taxon>
        <taxon>Eurotiomycetes</taxon>
        <taxon>Eurotiomycetidae</taxon>
        <taxon>Onygenales</taxon>
        <taxon>Ajellomycetaceae</taxon>
        <taxon>Helicocarpus</taxon>
    </lineage>
</organism>
<gene>
    <name evidence="2" type="ORF">AJ79_04114</name>
</gene>
<keyword evidence="3" id="KW-1185">Reference proteome</keyword>
<feature type="region of interest" description="Disordered" evidence="1">
    <location>
        <begin position="1"/>
        <end position="26"/>
    </location>
</feature>
<reference evidence="2 3" key="1">
    <citation type="submission" date="2017-10" db="EMBL/GenBank/DDBJ databases">
        <title>Comparative genomics in systemic dimorphic fungi from Ajellomycetaceae.</title>
        <authorList>
            <person name="Munoz J.F."/>
            <person name="Mcewen J.G."/>
            <person name="Clay O.K."/>
            <person name="Cuomo C.A."/>
        </authorList>
    </citation>
    <scope>NUCLEOTIDE SEQUENCE [LARGE SCALE GENOMIC DNA]</scope>
    <source>
        <strain evidence="2 3">UAMH5409</strain>
    </source>
</reference>
<protein>
    <submittedName>
        <fullName evidence="2">Uncharacterized protein</fullName>
    </submittedName>
</protein>
<sequence>MPHRVESSTHNNQSTGSRSRGADREEYVAQWIENLEFPIGPGEAQADTRGSGGKSATRSNQEIEQLCREVESKFDLNDREASTSNNREQRQR</sequence>
<proteinExistence type="predicted"/>
<evidence type="ECO:0000313" key="2">
    <source>
        <dbReference type="EMBL" id="PGH12753.1"/>
    </source>
</evidence>
<feature type="compositionally biased region" description="Polar residues" evidence="1">
    <location>
        <begin position="54"/>
        <end position="63"/>
    </location>
</feature>
<feature type="compositionally biased region" description="Basic and acidic residues" evidence="1">
    <location>
        <begin position="65"/>
        <end position="92"/>
    </location>
</feature>
<feature type="compositionally biased region" description="Polar residues" evidence="1">
    <location>
        <begin position="8"/>
        <end position="18"/>
    </location>
</feature>